<accession>A0A2N3XT17</accession>
<dbReference type="EMBL" id="PJNB01000001">
    <property type="protein sequence ID" value="PKW13837.1"/>
    <property type="molecule type" value="Genomic_DNA"/>
</dbReference>
<comment type="caution">
    <text evidence="1">The sequence shown here is derived from an EMBL/GenBank/DDBJ whole genome shotgun (WGS) entry which is preliminary data.</text>
</comment>
<dbReference type="STRING" id="994479.GCA_000194155_04112"/>
<dbReference type="AlphaFoldDB" id="A0A2N3XT17"/>
<evidence type="ECO:0000313" key="2">
    <source>
        <dbReference type="Proteomes" id="UP000233786"/>
    </source>
</evidence>
<protein>
    <submittedName>
        <fullName evidence="1">Uncharacterized protein</fullName>
    </submittedName>
</protein>
<gene>
    <name evidence="1" type="ORF">A8926_1401</name>
</gene>
<reference evidence="1" key="1">
    <citation type="submission" date="2017-12" db="EMBL/GenBank/DDBJ databases">
        <title>Sequencing the genomes of 1000 Actinobacteria strains.</title>
        <authorList>
            <person name="Klenk H.-P."/>
        </authorList>
    </citation>
    <scope>NUCLEOTIDE SEQUENCE [LARGE SCALE GENOMIC DNA]</scope>
    <source>
        <strain evidence="1">DSM 44228</strain>
    </source>
</reference>
<dbReference type="Proteomes" id="UP000233786">
    <property type="component" value="Unassembled WGS sequence"/>
</dbReference>
<evidence type="ECO:0000313" key="1">
    <source>
        <dbReference type="EMBL" id="PKW13837.1"/>
    </source>
</evidence>
<organism evidence="1 2">
    <name type="scientific">Saccharopolyspora spinosa</name>
    <dbReference type="NCBI Taxonomy" id="60894"/>
    <lineage>
        <taxon>Bacteria</taxon>
        <taxon>Bacillati</taxon>
        <taxon>Actinomycetota</taxon>
        <taxon>Actinomycetes</taxon>
        <taxon>Pseudonocardiales</taxon>
        <taxon>Pseudonocardiaceae</taxon>
        <taxon>Saccharopolyspora</taxon>
    </lineage>
</organism>
<name>A0A2N3XT17_SACSN</name>
<keyword evidence="2" id="KW-1185">Reference proteome</keyword>
<proteinExistence type="predicted"/>
<sequence>MRCGDPTKGVVHVDLDHEITEQTADAFQNCLSDTMQFGGYDRPGTNPSLSVWRWQFGPGRGDAAEFVYESANGERITFYNLGVASGNEWQRCAGAR</sequence>